<reference evidence="1 2" key="1">
    <citation type="submission" date="2017-09" db="EMBL/GenBank/DDBJ databases">
        <title>Complete Genome Sequences of Two Strains of the Meat Spoilage Bacterium Brochothrix thermosphacta Isolated from Ground Chicken.</title>
        <authorList>
            <person name="Paoli G.C."/>
            <person name="Wijey C."/>
            <person name="Chen C.-Y."/>
            <person name="Nguyen L."/>
            <person name="Yan X."/>
            <person name="Irwin P.L."/>
        </authorList>
    </citation>
    <scope>NUCLEOTIDE SEQUENCE [LARGE SCALE GENOMIC DNA]</scope>
    <source>
        <strain evidence="1 2">BI</strain>
    </source>
</reference>
<dbReference type="KEGG" id="bths:CNY62_08440"/>
<protein>
    <submittedName>
        <fullName evidence="1">Uncharacterized protein</fullName>
    </submittedName>
</protein>
<sequence length="85" mass="9627">MKNIHEDGYSQLEYISAINSEAVEALCKIGEVFDPAYDIYKMTNQDLLLAVLNVKEMACVFSVVRRALEGCDSEIKELLEKNSEH</sequence>
<dbReference type="AlphaFoldDB" id="A0A1D2LX57"/>
<dbReference type="RefSeq" id="WP_069120431.1">
    <property type="nucleotide sequence ID" value="NZ_CP023483.1"/>
</dbReference>
<gene>
    <name evidence="1" type="ORF">CNY62_08440</name>
</gene>
<proteinExistence type="predicted"/>
<organism evidence="1 2">
    <name type="scientific">Brochothrix thermosphacta</name>
    <name type="common">Microbacterium thermosphactum</name>
    <dbReference type="NCBI Taxonomy" id="2756"/>
    <lineage>
        <taxon>Bacteria</taxon>
        <taxon>Bacillati</taxon>
        <taxon>Bacillota</taxon>
        <taxon>Bacilli</taxon>
        <taxon>Bacillales</taxon>
        <taxon>Listeriaceae</taxon>
        <taxon>Brochothrix</taxon>
    </lineage>
</organism>
<dbReference type="EMBL" id="CP023483">
    <property type="protein sequence ID" value="ATF26405.1"/>
    <property type="molecule type" value="Genomic_DNA"/>
</dbReference>
<accession>A0A1D2LX57</accession>
<name>A0A1D2LX57_BROTH</name>
<keyword evidence="2" id="KW-1185">Reference proteome</keyword>
<evidence type="ECO:0000313" key="2">
    <source>
        <dbReference type="Proteomes" id="UP000243591"/>
    </source>
</evidence>
<evidence type="ECO:0000313" key="1">
    <source>
        <dbReference type="EMBL" id="ATF26405.1"/>
    </source>
</evidence>
<dbReference type="STRING" id="2756.BFR44_08705"/>
<dbReference type="Proteomes" id="UP000243591">
    <property type="component" value="Chromosome"/>
</dbReference>